<proteinExistence type="inferred from homology"/>
<evidence type="ECO:0000313" key="13">
    <source>
        <dbReference type="Proteomes" id="UP000218231"/>
    </source>
</evidence>
<feature type="domain" description="Protein kinase" evidence="11">
    <location>
        <begin position="53"/>
        <end position="349"/>
    </location>
</feature>
<dbReference type="OrthoDB" id="192887at2759"/>
<comment type="similarity">
    <text evidence="10">Belongs to the protein kinase superfamily. CMGC Ser/Thr protein kinase family. MAP kinase subfamily.</text>
</comment>
<keyword evidence="6 10" id="KW-0418">Kinase</keyword>
<dbReference type="FunFam" id="1.10.510.10:FF:000624">
    <property type="entry name" value="Mitogen-activated protein kinase"/>
    <property type="match status" value="1"/>
</dbReference>
<evidence type="ECO:0000256" key="2">
    <source>
        <dbReference type="ARBA" id="ARBA00022527"/>
    </source>
</evidence>
<keyword evidence="7 10" id="KW-0067">ATP-binding</keyword>
<organism evidence="12 13">
    <name type="scientific">Diploscapter pachys</name>
    <dbReference type="NCBI Taxonomy" id="2018661"/>
    <lineage>
        <taxon>Eukaryota</taxon>
        <taxon>Metazoa</taxon>
        <taxon>Ecdysozoa</taxon>
        <taxon>Nematoda</taxon>
        <taxon>Chromadorea</taxon>
        <taxon>Rhabditida</taxon>
        <taxon>Rhabditina</taxon>
        <taxon>Rhabditomorpha</taxon>
        <taxon>Rhabditoidea</taxon>
        <taxon>Rhabditidae</taxon>
        <taxon>Diploscapter</taxon>
    </lineage>
</organism>
<evidence type="ECO:0000256" key="5">
    <source>
        <dbReference type="ARBA" id="ARBA00022741"/>
    </source>
</evidence>
<dbReference type="SUPFAM" id="SSF56112">
    <property type="entry name" value="Protein kinase-like (PK-like)"/>
    <property type="match status" value="1"/>
</dbReference>
<keyword evidence="13" id="KW-1185">Reference proteome</keyword>
<evidence type="ECO:0000256" key="10">
    <source>
        <dbReference type="RuleBase" id="RU368052"/>
    </source>
</evidence>
<dbReference type="PANTHER" id="PTHR24055">
    <property type="entry name" value="MITOGEN-ACTIVATED PROTEIN KINASE"/>
    <property type="match status" value="1"/>
</dbReference>
<dbReference type="InterPro" id="IPR000719">
    <property type="entry name" value="Prot_kinase_dom"/>
</dbReference>
<dbReference type="Proteomes" id="UP000218231">
    <property type="component" value="Unassembled WGS sequence"/>
</dbReference>
<dbReference type="EC" id="2.7.11.24" evidence="10"/>
<evidence type="ECO:0000256" key="7">
    <source>
        <dbReference type="ARBA" id="ARBA00022840"/>
    </source>
</evidence>
<comment type="function">
    <text evidence="10">Responds to activation by environmental stress and pro-inflammatory cytokines by phosphorylating a number of transcription factors, and thus regulates transcriptional activity.</text>
</comment>
<keyword evidence="3 10" id="KW-0597">Phosphoprotein</keyword>
<sequence length="398" mass="46081">MPLPSFFTKRFSFSSSGSRAHQQQMEEFYDTTVIIPLPNGYQIPKIFRVPKRYQNLTGLSCGAQGSVVKADDVVTGRKVAIKKMEEFLNDCMNSKRTYRELVLLINVKHPNIIGLLNAFTTASQLEQFEDLYLVTELMDMNLTNFSIKGKKELRTISFLVYQLLCAIRHLHNCGIIHRDLKPSNIAINADCTLKVLDFGLARRMVHDSQMTSYVVTRNYRAPEIIGELGYDNKMDVWSIGCIVAEMIIRRVLFPGENSLDQWRQILSILGAPKKEFFDRYGIQISENQLEMRTAVPFEEVIPDRAFAIETQMPQHHLTADLARDLLKKMLVIDPEHRITVDNALNHPFVSMWKTEKDMNVPINNYQYDDAIELEDRTTAEWKVLIYQKLQQFRQSVHR</sequence>
<dbReference type="GO" id="GO:0005524">
    <property type="term" value="F:ATP binding"/>
    <property type="evidence" value="ECO:0007669"/>
    <property type="project" value="UniProtKB-UniRule"/>
</dbReference>
<dbReference type="EMBL" id="LIAE01010204">
    <property type="protein sequence ID" value="PAV65543.1"/>
    <property type="molecule type" value="Genomic_DNA"/>
</dbReference>
<evidence type="ECO:0000256" key="4">
    <source>
        <dbReference type="ARBA" id="ARBA00022679"/>
    </source>
</evidence>
<evidence type="ECO:0000259" key="11">
    <source>
        <dbReference type="PROSITE" id="PS50011"/>
    </source>
</evidence>
<dbReference type="PRINTS" id="PR01772">
    <property type="entry name" value="JNKMAPKINASE"/>
</dbReference>
<evidence type="ECO:0000256" key="1">
    <source>
        <dbReference type="ARBA" id="ARBA00001946"/>
    </source>
</evidence>
<dbReference type="Gene3D" id="1.10.510.10">
    <property type="entry name" value="Transferase(Phosphotransferase) domain 1"/>
    <property type="match status" value="1"/>
</dbReference>
<keyword evidence="4 10" id="KW-0808">Transferase</keyword>
<comment type="catalytic activity">
    <reaction evidence="9">
        <text>L-seryl-[protein] + ATP = O-phospho-L-seryl-[protein] + ADP + H(+)</text>
        <dbReference type="Rhea" id="RHEA:17989"/>
        <dbReference type="Rhea" id="RHEA-COMP:9863"/>
        <dbReference type="Rhea" id="RHEA-COMP:11604"/>
        <dbReference type="ChEBI" id="CHEBI:15378"/>
        <dbReference type="ChEBI" id="CHEBI:29999"/>
        <dbReference type="ChEBI" id="CHEBI:30616"/>
        <dbReference type="ChEBI" id="CHEBI:83421"/>
        <dbReference type="ChEBI" id="CHEBI:456216"/>
        <dbReference type="EC" id="2.7.11.24"/>
    </reaction>
</comment>
<dbReference type="InterPro" id="IPR008351">
    <property type="entry name" value="MAPK_JNK"/>
</dbReference>
<dbReference type="GO" id="GO:0005737">
    <property type="term" value="C:cytoplasm"/>
    <property type="evidence" value="ECO:0007669"/>
    <property type="project" value="UniProtKB-SubCell"/>
</dbReference>
<reference evidence="12 13" key="1">
    <citation type="journal article" date="2017" name="Curr. Biol.">
        <title>Genome architecture and evolution of a unichromosomal asexual nematode.</title>
        <authorList>
            <person name="Fradin H."/>
            <person name="Zegar C."/>
            <person name="Gutwein M."/>
            <person name="Lucas J."/>
            <person name="Kovtun M."/>
            <person name="Corcoran D."/>
            <person name="Baugh L.R."/>
            <person name="Kiontke K."/>
            <person name="Gunsalus K."/>
            <person name="Fitch D.H."/>
            <person name="Piano F."/>
        </authorList>
    </citation>
    <scope>NUCLEOTIDE SEQUENCE [LARGE SCALE GENOMIC DNA]</scope>
    <source>
        <strain evidence="12">PF1309</strain>
    </source>
</reference>
<protein>
    <recommendedName>
        <fullName evidence="10">Stress-activated protein kinase JNK</fullName>
        <ecNumber evidence="10">2.7.11.24</ecNumber>
    </recommendedName>
</protein>
<gene>
    <name evidence="12" type="ORF">WR25_00825</name>
</gene>
<dbReference type="PROSITE" id="PS50011">
    <property type="entry name" value="PROTEIN_KINASE_DOM"/>
    <property type="match status" value="1"/>
</dbReference>
<name>A0A2A2JV52_9BILA</name>
<dbReference type="Gene3D" id="3.30.200.20">
    <property type="entry name" value="Phosphorylase Kinase, domain 1"/>
    <property type="match status" value="1"/>
</dbReference>
<dbReference type="Pfam" id="PF00069">
    <property type="entry name" value="Pkinase"/>
    <property type="match status" value="1"/>
</dbReference>
<keyword evidence="10" id="KW-0460">Magnesium</keyword>
<comment type="cofactor">
    <cofactor evidence="1 10">
        <name>Mg(2+)</name>
        <dbReference type="ChEBI" id="CHEBI:18420"/>
    </cofactor>
</comment>
<evidence type="ECO:0000256" key="6">
    <source>
        <dbReference type="ARBA" id="ARBA00022777"/>
    </source>
</evidence>
<dbReference type="SMART" id="SM00220">
    <property type="entry name" value="S_TKc"/>
    <property type="match status" value="1"/>
</dbReference>
<keyword evidence="5 10" id="KW-0547">Nucleotide-binding</keyword>
<dbReference type="AlphaFoldDB" id="A0A2A2JV52"/>
<evidence type="ECO:0000313" key="12">
    <source>
        <dbReference type="EMBL" id="PAV65543.1"/>
    </source>
</evidence>
<evidence type="ECO:0000256" key="8">
    <source>
        <dbReference type="ARBA" id="ARBA00047592"/>
    </source>
</evidence>
<comment type="catalytic activity">
    <reaction evidence="8">
        <text>L-threonyl-[protein] + ATP = O-phospho-L-threonyl-[protein] + ADP + H(+)</text>
        <dbReference type="Rhea" id="RHEA:46608"/>
        <dbReference type="Rhea" id="RHEA-COMP:11060"/>
        <dbReference type="Rhea" id="RHEA-COMP:11605"/>
        <dbReference type="ChEBI" id="CHEBI:15378"/>
        <dbReference type="ChEBI" id="CHEBI:30013"/>
        <dbReference type="ChEBI" id="CHEBI:30616"/>
        <dbReference type="ChEBI" id="CHEBI:61977"/>
        <dbReference type="ChEBI" id="CHEBI:456216"/>
        <dbReference type="EC" id="2.7.11.24"/>
    </reaction>
</comment>
<dbReference type="FunFam" id="3.30.200.20:FF:000028">
    <property type="entry name" value="Mitogen-activated protein kinase"/>
    <property type="match status" value="1"/>
</dbReference>
<dbReference type="GO" id="GO:0004707">
    <property type="term" value="F:MAP kinase activity"/>
    <property type="evidence" value="ECO:0007669"/>
    <property type="project" value="UniProtKB-UniRule"/>
</dbReference>
<dbReference type="InterPro" id="IPR011009">
    <property type="entry name" value="Kinase-like_dom_sf"/>
</dbReference>
<keyword evidence="2 10" id="KW-0723">Serine/threonine-protein kinase</keyword>
<dbReference type="STRING" id="2018661.A0A2A2JV52"/>
<evidence type="ECO:0000256" key="3">
    <source>
        <dbReference type="ARBA" id="ARBA00022553"/>
    </source>
</evidence>
<accession>A0A2A2JV52</accession>
<comment type="subcellular location">
    <subcellularLocation>
        <location evidence="10">Cytoplasm</location>
    </subcellularLocation>
</comment>
<dbReference type="InterPro" id="IPR050117">
    <property type="entry name" value="MAPK"/>
</dbReference>
<evidence type="ECO:0000256" key="9">
    <source>
        <dbReference type="ARBA" id="ARBA00048312"/>
    </source>
</evidence>
<comment type="caution">
    <text evidence="12">The sequence shown here is derived from an EMBL/GenBank/DDBJ whole genome shotgun (WGS) entry which is preliminary data.</text>
</comment>
<dbReference type="GO" id="GO:0106310">
    <property type="term" value="F:protein serine kinase activity"/>
    <property type="evidence" value="ECO:0007669"/>
    <property type="project" value="UniProtKB-UniRule"/>
</dbReference>